<evidence type="ECO:0000256" key="5">
    <source>
        <dbReference type="ARBA" id="ARBA00023049"/>
    </source>
</evidence>
<dbReference type="GO" id="GO:0004222">
    <property type="term" value="F:metalloendopeptidase activity"/>
    <property type="evidence" value="ECO:0007669"/>
    <property type="project" value="InterPro"/>
</dbReference>
<dbReference type="GO" id="GO:0046872">
    <property type="term" value="F:metal ion binding"/>
    <property type="evidence" value="ECO:0007669"/>
    <property type="project" value="UniProtKB-KW"/>
</dbReference>
<proteinExistence type="predicted"/>
<evidence type="ECO:0000256" key="9">
    <source>
        <dbReference type="SAM" id="SignalP"/>
    </source>
</evidence>
<dbReference type="OrthoDB" id="9936463at2759"/>
<feature type="chain" id="PRO_5032298393" description="Peptidase M12B domain-containing protein" evidence="9">
    <location>
        <begin position="21"/>
        <end position="580"/>
    </location>
</feature>
<keyword evidence="9" id="KW-0732">Signal</keyword>
<dbReference type="Proteomes" id="UP000596742">
    <property type="component" value="Unassembled WGS sequence"/>
</dbReference>
<keyword evidence="6 8" id="KW-1015">Disulfide bond</keyword>
<dbReference type="SUPFAM" id="SSF55486">
    <property type="entry name" value="Metalloproteases ('zincins'), catalytic domain"/>
    <property type="match status" value="1"/>
</dbReference>
<reference evidence="11" key="1">
    <citation type="submission" date="2018-11" db="EMBL/GenBank/DDBJ databases">
        <authorList>
            <person name="Alioto T."/>
            <person name="Alioto T."/>
        </authorList>
    </citation>
    <scope>NUCLEOTIDE SEQUENCE</scope>
</reference>
<dbReference type="InterPro" id="IPR041645">
    <property type="entry name" value="ADAMTS_CR_2"/>
</dbReference>
<feature type="binding site" evidence="8">
    <location>
        <position position="431"/>
    </location>
    <ligand>
        <name>Zn(2+)</name>
        <dbReference type="ChEBI" id="CHEBI:29105"/>
        <note>catalytic</note>
    </ligand>
</feature>
<name>A0A8B6EJC5_MYTGA</name>
<protein>
    <recommendedName>
        <fullName evidence="10">Peptidase M12B domain-containing protein</fullName>
    </recommendedName>
</protein>
<evidence type="ECO:0000313" key="12">
    <source>
        <dbReference type="Proteomes" id="UP000596742"/>
    </source>
</evidence>
<dbReference type="PANTHER" id="PTHR11905:SF249">
    <property type="entry name" value="SOL NARAE, ISOFORM C"/>
    <property type="match status" value="1"/>
</dbReference>
<evidence type="ECO:0000256" key="7">
    <source>
        <dbReference type="ARBA" id="ARBA00023180"/>
    </source>
</evidence>
<comment type="caution">
    <text evidence="8">Lacks conserved residue(s) required for the propagation of feature annotation.</text>
</comment>
<dbReference type="Gene3D" id="3.40.390.10">
    <property type="entry name" value="Collagenase (Catalytic Domain)"/>
    <property type="match status" value="1"/>
</dbReference>
<feature type="domain" description="Peptidase M12B" evidence="10">
    <location>
        <begin position="230"/>
        <end position="491"/>
    </location>
</feature>
<evidence type="ECO:0000259" key="10">
    <source>
        <dbReference type="PROSITE" id="PS50215"/>
    </source>
</evidence>
<dbReference type="InterPro" id="IPR024079">
    <property type="entry name" value="MetalloPept_cat_dom_sf"/>
</dbReference>
<keyword evidence="1" id="KW-0645">Protease</keyword>
<dbReference type="Pfam" id="PF17771">
    <property type="entry name" value="ADAMTS_CR_2"/>
    <property type="match status" value="1"/>
</dbReference>
<keyword evidence="7" id="KW-0325">Glycoprotein</keyword>
<feature type="binding site" evidence="8">
    <location>
        <position position="427"/>
    </location>
    <ligand>
        <name>Zn(2+)</name>
        <dbReference type="ChEBI" id="CHEBI:29105"/>
        <note>catalytic</note>
    </ligand>
</feature>
<dbReference type="Pfam" id="PF13574">
    <property type="entry name" value="Reprolysin_2"/>
    <property type="match status" value="1"/>
</dbReference>
<evidence type="ECO:0000256" key="6">
    <source>
        <dbReference type="ARBA" id="ARBA00023157"/>
    </source>
</evidence>
<feature type="signal peptide" evidence="9">
    <location>
        <begin position="1"/>
        <end position="20"/>
    </location>
</feature>
<feature type="active site" evidence="8">
    <location>
        <position position="428"/>
    </location>
</feature>
<evidence type="ECO:0000256" key="3">
    <source>
        <dbReference type="ARBA" id="ARBA00022801"/>
    </source>
</evidence>
<evidence type="ECO:0000256" key="4">
    <source>
        <dbReference type="ARBA" id="ARBA00022833"/>
    </source>
</evidence>
<evidence type="ECO:0000313" key="11">
    <source>
        <dbReference type="EMBL" id="VDI35817.1"/>
    </source>
</evidence>
<accession>A0A8B6EJC5</accession>
<keyword evidence="2 8" id="KW-0479">Metal-binding</keyword>
<dbReference type="AlphaFoldDB" id="A0A8B6EJC5"/>
<keyword evidence="12" id="KW-1185">Reference proteome</keyword>
<sequence length="580" mass="66343">MGSYYVLKCLILSLVQISFAQWDFTNNLKEISRIWEPFVSGISPHEDLPVDFNITGDPTQDPYIDLHLLTVDRIYKMQLQRLEHNILHEDVRLLTVSVDSSGRTVFKEQLKPVDIFSKAKEMNFYHDINTGTLINVKARRKGTADKPFTFIEGVMFDELMVASPLAQKRHKRSIHRQKHILYKKSEMNNEMFHFDTVKVPEHIDKLQEPQKSPNITYRTRRKRQAGTPKIEPELLLFVDYALFKDFGGDSNELLEYLLHFWHSVNWKYLTIALSGKWPIIDIKIREIGVFKEPNAQPFIESSRMTPGSKLFSLYDAMDTLQKWLVKYENALPLHDIAFLQTGENACRKTQHTDPIAPWAPSILSALRHRLPLKTIESMDDDECVKGTAGVAYVRGACLSAPFLRGNAFNFGIGEASTSFNGIIIAAHEVGHLLGAYHDGEAEARSCSTQSGYIMSYTRDDSFKFSRFSSCSIKSFQNFLRMERAKCLLQRYSRESLEFPTTFPGKFMNLNEQCRRFTGGPPCEEGPTQCEHLCCDDRNGEWRYTRSEPAVDGTTCGSSRFKPAADIRQSSVSHLDNNRSG</sequence>
<feature type="disulfide bond" evidence="8">
    <location>
        <begin position="446"/>
        <end position="470"/>
    </location>
</feature>
<dbReference type="PANTHER" id="PTHR11905">
    <property type="entry name" value="ADAM A DISINTEGRIN AND METALLOPROTEASE DOMAIN"/>
    <property type="match status" value="1"/>
</dbReference>
<keyword evidence="5" id="KW-0482">Metalloprotease</keyword>
<organism evidence="11 12">
    <name type="scientific">Mytilus galloprovincialis</name>
    <name type="common">Mediterranean mussel</name>
    <dbReference type="NCBI Taxonomy" id="29158"/>
    <lineage>
        <taxon>Eukaryota</taxon>
        <taxon>Metazoa</taxon>
        <taxon>Spiralia</taxon>
        <taxon>Lophotrochozoa</taxon>
        <taxon>Mollusca</taxon>
        <taxon>Bivalvia</taxon>
        <taxon>Autobranchia</taxon>
        <taxon>Pteriomorphia</taxon>
        <taxon>Mytilida</taxon>
        <taxon>Mytiloidea</taxon>
        <taxon>Mytilidae</taxon>
        <taxon>Mytilinae</taxon>
        <taxon>Mytilus</taxon>
    </lineage>
</organism>
<dbReference type="Gene3D" id="3.40.1620.60">
    <property type="match status" value="1"/>
</dbReference>
<feature type="binding site" evidence="8">
    <location>
        <position position="437"/>
    </location>
    <ligand>
        <name>Zn(2+)</name>
        <dbReference type="ChEBI" id="CHEBI:29105"/>
        <note>catalytic</note>
    </ligand>
</feature>
<evidence type="ECO:0000256" key="1">
    <source>
        <dbReference type="ARBA" id="ARBA00022670"/>
    </source>
</evidence>
<gene>
    <name evidence="11" type="ORF">MGAL_10B008763</name>
</gene>
<dbReference type="GO" id="GO:0006509">
    <property type="term" value="P:membrane protein ectodomain proteolysis"/>
    <property type="evidence" value="ECO:0007669"/>
    <property type="project" value="TreeGrafter"/>
</dbReference>
<dbReference type="InterPro" id="IPR001590">
    <property type="entry name" value="Peptidase_M12B"/>
</dbReference>
<evidence type="ECO:0000256" key="8">
    <source>
        <dbReference type="PROSITE-ProRule" id="PRU00276"/>
    </source>
</evidence>
<dbReference type="EMBL" id="UYJE01005272">
    <property type="protein sequence ID" value="VDI35817.1"/>
    <property type="molecule type" value="Genomic_DNA"/>
</dbReference>
<dbReference type="PROSITE" id="PS50215">
    <property type="entry name" value="ADAM_MEPRO"/>
    <property type="match status" value="1"/>
</dbReference>
<evidence type="ECO:0000256" key="2">
    <source>
        <dbReference type="ARBA" id="ARBA00022723"/>
    </source>
</evidence>
<comment type="caution">
    <text evidence="11">The sequence shown here is derived from an EMBL/GenBank/DDBJ whole genome shotgun (WGS) entry which is preliminary data.</text>
</comment>
<keyword evidence="3" id="KW-0378">Hydrolase</keyword>
<keyword evidence="4 8" id="KW-0862">Zinc</keyword>